<dbReference type="EMBL" id="GL377304">
    <property type="protein sequence ID" value="EFI98702.1"/>
    <property type="molecule type" value="Genomic_DNA"/>
</dbReference>
<dbReference type="KEGG" id="scm:SCHCO_02494033"/>
<sequence length="285" mass="30527">MPSRGRARAASYEAGETAAPTRSRPNPSLAFCLPGVLAHCRPAIPFLAFTPLHEPDHFTGTTTSRSSTQSAVSVSMSSVTQSISPLAQRVSPVTRRRYAYNLLYEPPSYSSIAYIPFLPFLPLSSPPSFLHLLPSSSFLPSSTSPSLRSASPPPLLLFLHSFFPSLLLSLPPFPALSLPLPLPTPPRLASGRRSGVPPRSASSAGSPPRLAPRRGSVFSPRSASRRRARSRVGEGVPAPHPALSSHPAPPRVEEEGSYRPQCVELWVLAPPCVEGGEEDFCPATR</sequence>
<reference evidence="2 3" key="1">
    <citation type="journal article" date="2010" name="Nat. Biotechnol.">
        <title>Genome sequence of the model mushroom Schizophyllum commune.</title>
        <authorList>
            <person name="Ohm R.A."/>
            <person name="de Jong J.F."/>
            <person name="Lugones L.G."/>
            <person name="Aerts A."/>
            <person name="Kothe E."/>
            <person name="Stajich J.E."/>
            <person name="de Vries R.P."/>
            <person name="Record E."/>
            <person name="Levasseur A."/>
            <person name="Baker S.E."/>
            <person name="Bartholomew K.A."/>
            <person name="Coutinho P.M."/>
            <person name="Erdmann S."/>
            <person name="Fowler T.J."/>
            <person name="Gathman A.C."/>
            <person name="Lombard V."/>
            <person name="Henrissat B."/>
            <person name="Knabe N."/>
            <person name="Kuees U."/>
            <person name="Lilly W.W."/>
            <person name="Lindquist E."/>
            <person name="Lucas S."/>
            <person name="Magnuson J.K."/>
            <person name="Piumi F."/>
            <person name="Raudaskoski M."/>
            <person name="Salamov A."/>
            <person name="Schmutz J."/>
            <person name="Schwarze F.W.M.R."/>
            <person name="vanKuyk P.A."/>
            <person name="Horton J.S."/>
            <person name="Grigoriev I.V."/>
            <person name="Woesten H.A.B."/>
        </authorList>
    </citation>
    <scope>NUCLEOTIDE SEQUENCE [LARGE SCALE GENOMIC DNA]</scope>
    <source>
        <strain evidence="3">H4-8 / FGSC 9210</strain>
    </source>
</reference>
<dbReference type="HOGENOM" id="CLU_977138_0_0_1"/>
<dbReference type="RefSeq" id="XP_003033605.1">
    <property type="nucleotide sequence ID" value="XM_003033559.1"/>
</dbReference>
<feature type="compositionally biased region" description="Low complexity" evidence="1">
    <location>
        <begin position="188"/>
        <end position="216"/>
    </location>
</feature>
<dbReference type="Proteomes" id="UP000007431">
    <property type="component" value="Unassembled WGS sequence"/>
</dbReference>
<evidence type="ECO:0000256" key="1">
    <source>
        <dbReference type="SAM" id="MobiDB-lite"/>
    </source>
</evidence>
<feature type="region of interest" description="Disordered" evidence="1">
    <location>
        <begin position="188"/>
        <end position="255"/>
    </location>
</feature>
<dbReference type="InParanoid" id="D8PYJ6"/>
<feature type="region of interest" description="Disordered" evidence="1">
    <location>
        <begin position="1"/>
        <end position="23"/>
    </location>
</feature>
<dbReference type="GeneID" id="9585223"/>
<protein>
    <submittedName>
        <fullName evidence="2">Uncharacterized protein</fullName>
    </submittedName>
</protein>
<dbReference type="AlphaFoldDB" id="D8PYJ6"/>
<evidence type="ECO:0000313" key="2">
    <source>
        <dbReference type="EMBL" id="EFI98702.1"/>
    </source>
</evidence>
<organism evidence="3">
    <name type="scientific">Schizophyllum commune (strain H4-8 / FGSC 9210)</name>
    <name type="common">Split gill fungus</name>
    <dbReference type="NCBI Taxonomy" id="578458"/>
    <lineage>
        <taxon>Eukaryota</taxon>
        <taxon>Fungi</taxon>
        <taxon>Dikarya</taxon>
        <taxon>Basidiomycota</taxon>
        <taxon>Agaricomycotina</taxon>
        <taxon>Agaricomycetes</taxon>
        <taxon>Agaricomycetidae</taxon>
        <taxon>Agaricales</taxon>
        <taxon>Schizophyllaceae</taxon>
        <taxon>Schizophyllum</taxon>
    </lineage>
</organism>
<evidence type="ECO:0000313" key="3">
    <source>
        <dbReference type="Proteomes" id="UP000007431"/>
    </source>
</evidence>
<proteinExistence type="predicted"/>
<feature type="non-terminal residue" evidence="2">
    <location>
        <position position="285"/>
    </location>
</feature>
<accession>D8PYJ6</accession>
<name>D8PYJ6_SCHCM</name>
<keyword evidence="3" id="KW-1185">Reference proteome</keyword>
<gene>
    <name evidence="2" type="ORF">SCHCODRAFT_106401</name>
</gene>
<dbReference type="VEuPathDB" id="FungiDB:SCHCODRAFT_02494033"/>